<proteinExistence type="predicted"/>
<protein>
    <submittedName>
        <fullName evidence="1">Uncharacterized protein</fullName>
    </submittedName>
</protein>
<dbReference type="EMBL" id="OEJX01000063">
    <property type="protein sequence ID" value="SOR63270.1"/>
    <property type="molecule type" value="Genomic_DNA"/>
</dbReference>
<organism evidence="1 2">
    <name type="scientific">Leptospira interrogans serovar Manilae</name>
    <dbReference type="NCBI Taxonomy" id="214675"/>
    <lineage>
        <taxon>Bacteria</taxon>
        <taxon>Pseudomonadati</taxon>
        <taxon>Spirochaetota</taxon>
        <taxon>Spirochaetia</taxon>
        <taxon>Leptospirales</taxon>
        <taxon>Leptospiraceae</taxon>
        <taxon>Leptospira</taxon>
    </lineage>
</organism>
<name>A0AAQ1P2P1_LEPIR</name>
<accession>A0AAQ1P2P1</accession>
<dbReference type="Proteomes" id="UP000234460">
    <property type="component" value="Chromosome LMANV2"/>
</dbReference>
<evidence type="ECO:0000313" key="1">
    <source>
        <dbReference type="EMBL" id="SOR63270.1"/>
    </source>
</evidence>
<dbReference type="AlphaFoldDB" id="A0AAQ1P2P1"/>
<comment type="caution">
    <text evidence="1">The sequence shown here is derived from an EMBL/GenBank/DDBJ whole genome shotgun (WGS) entry which is preliminary data.</text>
</comment>
<reference evidence="1 2" key="1">
    <citation type="submission" date="2017-11" db="EMBL/GenBank/DDBJ databases">
        <authorList>
            <person name="Lechat P."/>
        </authorList>
    </citation>
    <scope>NUCLEOTIDE SEQUENCE [LARGE SCALE GENOMIC DNA]</scope>
    <source>
        <strain evidence="1">L495</strain>
    </source>
</reference>
<evidence type="ECO:0000313" key="2">
    <source>
        <dbReference type="Proteomes" id="UP000234460"/>
    </source>
</evidence>
<sequence length="50" mass="6102">MAEIPFFEQEVELKMRSEVASREYSNYLEVISKNHSILVMDREVKRFFFK</sequence>
<gene>
    <name evidence="1" type="ORF">LMANV2_660032</name>
</gene>
<dbReference type="RefSeq" id="WP_017852967.1">
    <property type="nucleotide sequence ID" value="NZ_CP011931.1"/>
</dbReference>